<protein>
    <recommendedName>
        <fullName evidence="2">DUF7025 domain-containing protein</fullName>
    </recommendedName>
</protein>
<accession>A0A4U7AYS5</accession>
<feature type="compositionally biased region" description="Basic and acidic residues" evidence="1">
    <location>
        <begin position="12"/>
        <end position="23"/>
    </location>
</feature>
<comment type="caution">
    <text evidence="3">The sequence shown here is derived from an EMBL/GenBank/DDBJ whole genome shotgun (WGS) entry which is preliminary data.</text>
</comment>
<evidence type="ECO:0000313" key="4">
    <source>
        <dbReference type="Proteomes" id="UP000308133"/>
    </source>
</evidence>
<proteinExistence type="predicted"/>
<dbReference type="AlphaFoldDB" id="A0A4U7AYS5"/>
<dbReference type="Proteomes" id="UP000308133">
    <property type="component" value="Unassembled WGS sequence"/>
</dbReference>
<reference evidence="3 4" key="1">
    <citation type="submission" date="2018-02" db="EMBL/GenBank/DDBJ databases">
        <title>Draft genome sequences of Elsinoe sp., causing black scab on jojoba.</title>
        <authorList>
            <person name="Stodart B."/>
            <person name="Jeffress S."/>
            <person name="Ash G."/>
            <person name="Arun Chinnappa K."/>
        </authorList>
    </citation>
    <scope>NUCLEOTIDE SEQUENCE [LARGE SCALE GENOMIC DNA]</scope>
    <source>
        <strain evidence="3 4">Hillstone_2</strain>
    </source>
</reference>
<feature type="region of interest" description="Disordered" evidence="1">
    <location>
        <begin position="1"/>
        <end position="47"/>
    </location>
</feature>
<gene>
    <name evidence="3" type="ORF">C1H76_3751</name>
</gene>
<dbReference type="EMBL" id="PTQR01000050">
    <property type="protein sequence ID" value="TKX23813.1"/>
    <property type="molecule type" value="Genomic_DNA"/>
</dbReference>
<name>A0A4U7AYS5_9PEZI</name>
<feature type="domain" description="DUF7025" evidence="2">
    <location>
        <begin position="200"/>
        <end position="292"/>
    </location>
</feature>
<evidence type="ECO:0000259" key="2">
    <source>
        <dbReference type="Pfam" id="PF22942"/>
    </source>
</evidence>
<evidence type="ECO:0000313" key="3">
    <source>
        <dbReference type="EMBL" id="TKX23813.1"/>
    </source>
</evidence>
<dbReference type="PANTHER" id="PTHR46411">
    <property type="entry name" value="FAMILY ATPASE, PUTATIVE-RELATED"/>
    <property type="match status" value="1"/>
</dbReference>
<dbReference type="InterPro" id="IPR054289">
    <property type="entry name" value="DUF7025"/>
</dbReference>
<dbReference type="Pfam" id="PF22942">
    <property type="entry name" value="DUF7025"/>
    <property type="match status" value="1"/>
</dbReference>
<dbReference type="PANTHER" id="PTHR46411:SF3">
    <property type="entry name" value="AAA+ ATPASE DOMAIN-CONTAINING PROTEIN"/>
    <property type="match status" value="1"/>
</dbReference>
<evidence type="ECO:0000256" key="1">
    <source>
        <dbReference type="SAM" id="MobiDB-lite"/>
    </source>
</evidence>
<sequence length="341" mass="38782">MELGRPFLEGRVSADRGLEETLRPYKRKRSSSACSSSDNNDNTPPEQFYLAMPATSKHIEFGMAPSCKEYYRHKDTSPWKPWTPGQEEATRVAMDEVQQHALVVRREKDTEGLTGIKLHSIEVQSPLIKEVLDKTFVGYRGLSTKLTPLKFKAPFDEFVHRWDQLNEAASQDTDEVVKQHIALLRGVLDPEVLPLVERTRNLISNGLIAYDDLWALYEPGTFAYSREHNMDRAFLVGQTSFVGAEELRCFVIHALHVDSDGQVCGTVTSRSRIRAFKGTVAILDQSIVPLHWKPDAADIRSRLISRGKEWQSFNGAHHMSYTGIYLRPVKPKLSVKEYVMH</sequence>
<organism evidence="3 4">
    <name type="scientific">Elsinoe australis</name>
    <dbReference type="NCBI Taxonomy" id="40998"/>
    <lineage>
        <taxon>Eukaryota</taxon>
        <taxon>Fungi</taxon>
        <taxon>Dikarya</taxon>
        <taxon>Ascomycota</taxon>
        <taxon>Pezizomycotina</taxon>
        <taxon>Dothideomycetes</taxon>
        <taxon>Dothideomycetidae</taxon>
        <taxon>Myriangiales</taxon>
        <taxon>Elsinoaceae</taxon>
        <taxon>Elsinoe</taxon>
    </lineage>
</organism>